<dbReference type="Gene3D" id="1.10.3210.10">
    <property type="entry name" value="Hypothetical protein af1432"/>
    <property type="match status" value="1"/>
</dbReference>
<proteinExistence type="predicted"/>
<comment type="caution">
    <text evidence="1">The sequence shown here is derived from an EMBL/GenBank/DDBJ whole genome shotgun (WGS) entry which is preliminary data.</text>
</comment>
<dbReference type="STRING" id="762845.BCR26_05725"/>
<evidence type="ECO:0000313" key="2">
    <source>
        <dbReference type="Proteomes" id="UP000095256"/>
    </source>
</evidence>
<keyword evidence="2" id="KW-1185">Reference proteome</keyword>
<evidence type="ECO:0008006" key="3">
    <source>
        <dbReference type="Google" id="ProtNLM"/>
    </source>
</evidence>
<reference evidence="1 2" key="1">
    <citation type="submission" date="2016-09" db="EMBL/GenBank/DDBJ databases">
        <authorList>
            <person name="Capua I."/>
            <person name="De Benedictis P."/>
            <person name="Joannis T."/>
            <person name="Lombin L.H."/>
            <person name="Cattoli G."/>
        </authorList>
    </citation>
    <scope>NUCLEOTIDE SEQUENCE [LARGE SCALE GENOMIC DNA]</scope>
    <source>
        <strain evidence="1 2">LMG 25899</strain>
    </source>
</reference>
<dbReference type="SUPFAM" id="SSF109604">
    <property type="entry name" value="HD-domain/PDEase-like"/>
    <property type="match status" value="1"/>
</dbReference>
<gene>
    <name evidence="1" type="ORF">BCR26_05725</name>
</gene>
<accession>A0A1E5KSZ4</accession>
<dbReference type="RefSeq" id="WP_069700000.1">
    <property type="nucleotide sequence ID" value="NZ_JAGGMA010000005.1"/>
</dbReference>
<sequence>MTTYYSVNKHLPSQDDWTTDQFQILNDLVHGTGDTLFERNNDHRVFAFPQYQINDVKKLTVLHFKEESFFSLINYFNEMDNFGLFKDSVIAHGNSHGIRVAWLCMIVATIDQLPLNQTLILVIAGLFHDVGRTWQNLNDQFHGEKSYSRFAKALSSSEEDYNSITARLNHILYKVLELSSPLSLKDIKLLQHIISIHSLNQRQKIIYGKSHSLLTNNNFKRLTMLFDDCDALDRVRFEGNLNIQFLNTKNAKSLIHYAKQIQKIL</sequence>
<dbReference type="OrthoDB" id="7069048at2"/>
<protein>
    <recommendedName>
        <fullName evidence="3">HD domain-containing protein</fullName>
    </recommendedName>
</protein>
<dbReference type="EMBL" id="MIEK01000067">
    <property type="protein sequence ID" value="OEH81012.1"/>
    <property type="molecule type" value="Genomic_DNA"/>
</dbReference>
<dbReference type="InterPro" id="IPR003607">
    <property type="entry name" value="HD/PDEase_dom"/>
</dbReference>
<dbReference type="CDD" id="cd00077">
    <property type="entry name" value="HDc"/>
    <property type="match status" value="1"/>
</dbReference>
<evidence type="ECO:0000313" key="1">
    <source>
        <dbReference type="EMBL" id="OEH81012.1"/>
    </source>
</evidence>
<organism evidence="1 2">
    <name type="scientific">Enterococcus rivorum</name>
    <dbReference type="NCBI Taxonomy" id="762845"/>
    <lineage>
        <taxon>Bacteria</taxon>
        <taxon>Bacillati</taxon>
        <taxon>Bacillota</taxon>
        <taxon>Bacilli</taxon>
        <taxon>Lactobacillales</taxon>
        <taxon>Enterococcaceae</taxon>
        <taxon>Enterococcus</taxon>
    </lineage>
</organism>
<dbReference type="AlphaFoldDB" id="A0A1E5KSZ4"/>
<dbReference type="Proteomes" id="UP000095256">
    <property type="component" value="Unassembled WGS sequence"/>
</dbReference>
<name>A0A1E5KSZ4_9ENTE</name>